<dbReference type="Proteomes" id="UP000054937">
    <property type="component" value="Unassembled WGS sequence"/>
</dbReference>
<dbReference type="AlphaFoldDB" id="A0A0V0QXM2"/>
<proteinExistence type="predicted"/>
<evidence type="ECO:0000313" key="2">
    <source>
        <dbReference type="Proteomes" id="UP000054937"/>
    </source>
</evidence>
<evidence type="ECO:0000313" key="1">
    <source>
        <dbReference type="EMBL" id="KRX06784.1"/>
    </source>
</evidence>
<protein>
    <submittedName>
        <fullName evidence="1">Uncharacterized protein</fullName>
    </submittedName>
</protein>
<comment type="caution">
    <text evidence="1">The sequence shown here is derived from an EMBL/GenBank/DDBJ whole genome shotgun (WGS) entry which is preliminary data.</text>
</comment>
<dbReference type="EMBL" id="LDAU01000091">
    <property type="protein sequence ID" value="KRX06784.1"/>
    <property type="molecule type" value="Genomic_DNA"/>
</dbReference>
<name>A0A0V0QXM2_PSEPJ</name>
<reference evidence="1 2" key="1">
    <citation type="journal article" date="2015" name="Sci. Rep.">
        <title>Genome of the facultative scuticociliatosis pathogen Pseudocohnilembus persalinus provides insight into its virulence through horizontal gene transfer.</title>
        <authorList>
            <person name="Xiong J."/>
            <person name="Wang G."/>
            <person name="Cheng J."/>
            <person name="Tian M."/>
            <person name="Pan X."/>
            <person name="Warren A."/>
            <person name="Jiang C."/>
            <person name="Yuan D."/>
            <person name="Miao W."/>
        </authorList>
    </citation>
    <scope>NUCLEOTIDE SEQUENCE [LARGE SCALE GENOMIC DNA]</scope>
    <source>
        <strain evidence="1">36N120E</strain>
    </source>
</reference>
<keyword evidence="2" id="KW-1185">Reference proteome</keyword>
<dbReference type="InParanoid" id="A0A0V0QXM2"/>
<accession>A0A0V0QXM2</accession>
<sequence length="146" mass="16457">MGLETNLQYIFTRKSTTNSNQHRKKLKDHNSYNSEKIKGFKILAPFALKFVVHRKMVSPKNIINITNLTHSSNKPIKTDIIPAQTASQAAIQLLLPQALLILFRKLLISPQTGQNQHILAAQALKAFFGTLNTIFGVKIEARRLLL</sequence>
<organism evidence="1 2">
    <name type="scientific">Pseudocohnilembus persalinus</name>
    <name type="common">Ciliate</name>
    <dbReference type="NCBI Taxonomy" id="266149"/>
    <lineage>
        <taxon>Eukaryota</taxon>
        <taxon>Sar</taxon>
        <taxon>Alveolata</taxon>
        <taxon>Ciliophora</taxon>
        <taxon>Intramacronucleata</taxon>
        <taxon>Oligohymenophorea</taxon>
        <taxon>Scuticociliatia</taxon>
        <taxon>Philasterida</taxon>
        <taxon>Pseudocohnilembidae</taxon>
        <taxon>Pseudocohnilembus</taxon>
    </lineage>
</organism>
<gene>
    <name evidence="1" type="ORF">PPERSA_11429</name>
</gene>